<dbReference type="EMBL" id="MHIE01000019">
    <property type="protein sequence ID" value="OGY45514.1"/>
    <property type="molecule type" value="Genomic_DNA"/>
</dbReference>
<proteinExistence type="predicted"/>
<organism evidence="1 2">
    <name type="scientific">Candidatus Buchananbacteria bacterium RIFCSPHIGHO2_01_FULL_44_11</name>
    <dbReference type="NCBI Taxonomy" id="1797535"/>
    <lineage>
        <taxon>Bacteria</taxon>
        <taxon>Candidatus Buchananiibacteriota</taxon>
    </lineage>
</organism>
<dbReference type="SUPFAM" id="SSF53756">
    <property type="entry name" value="UDP-Glycosyltransferase/glycogen phosphorylase"/>
    <property type="match status" value="1"/>
</dbReference>
<dbReference type="Proteomes" id="UP000178240">
    <property type="component" value="Unassembled WGS sequence"/>
</dbReference>
<name>A0A1G1Y003_9BACT</name>
<dbReference type="InterPro" id="IPR043148">
    <property type="entry name" value="TagF_C"/>
</dbReference>
<gene>
    <name evidence="1" type="ORF">A2744_02385</name>
</gene>
<protein>
    <recommendedName>
        <fullName evidence="3">Capsule polysaccharide biosynthesis protein</fullName>
    </recommendedName>
</protein>
<evidence type="ECO:0000313" key="2">
    <source>
        <dbReference type="Proteomes" id="UP000178240"/>
    </source>
</evidence>
<evidence type="ECO:0008006" key="3">
    <source>
        <dbReference type="Google" id="ProtNLM"/>
    </source>
</evidence>
<dbReference type="AlphaFoldDB" id="A0A1G1Y003"/>
<dbReference type="STRING" id="1797535.A2744_02385"/>
<accession>A0A1G1Y003</accession>
<comment type="caution">
    <text evidence="1">The sequence shown here is derived from an EMBL/GenBank/DDBJ whole genome shotgun (WGS) entry which is preliminary data.</text>
</comment>
<evidence type="ECO:0000313" key="1">
    <source>
        <dbReference type="EMBL" id="OGY45514.1"/>
    </source>
</evidence>
<reference evidence="1 2" key="1">
    <citation type="journal article" date="2016" name="Nat. Commun.">
        <title>Thousands of microbial genomes shed light on interconnected biogeochemical processes in an aquifer system.</title>
        <authorList>
            <person name="Anantharaman K."/>
            <person name="Brown C.T."/>
            <person name="Hug L.A."/>
            <person name="Sharon I."/>
            <person name="Castelle C.J."/>
            <person name="Probst A.J."/>
            <person name="Thomas B.C."/>
            <person name="Singh A."/>
            <person name="Wilkins M.J."/>
            <person name="Karaoz U."/>
            <person name="Brodie E.L."/>
            <person name="Williams K.H."/>
            <person name="Hubbard S.S."/>
            <person name="Banfield J.F."/>
        </authorList>
    </citation>
    <scope>NUCLEOTIDE SEQUENCE [LARGE SCALE GENOMIC DNA]</scope>
</reference>
<dbReference type="Gene3D" id="3.40.50.12580">
    <property type="match status" value="1"/>
</dbReference>
<sequence length="508" mass="59867">MSENNVNKIQGKRVLIFQQRGWGFRIGHFLAKKLQDQGCHLAAFTMKRSVHKFVLNQKDVHYDLVINYDEVMADPKKYLGDSHYTLAQICQDLGVPSVWPMASSVRNHFRCYGDKYYYSFRQNVSDEEIIDYIKAVYKYVKIFFDEFKPDVILAPNFVESPHIMCSILAKKRGVKMLVPYDCKIRNIKIFTQDYLESSGSFDDQLNALNRGLAESKNMQVARQYIREFRESFKRPDYMDRIYKKTPLLKKIRQEFSPYRQILRWYLKRPDTLLGNVSISTDYRPPRIILRDHYAHRRYRKITNNFNYYPFDQVKKFAYLPLQFQPEETTDVQAPYFNNQIDVARLSALSLPDDYTLVVKEHPMMVGYRPPSYFEKIARTPNVKLIDYRIPSDQVLRRADLIISPNSTVVAEAAFYNKPAIQFGNLGITLNLPNTFKHTDFTTLSAKIKEVLAVDLHTAEYESRLENYVAAAYDAGFIFNYWGVWERNEKEDMEVLWQAYQNEFNKVLS</sequence>